<dbReference type="AlphaFoldDB" id="A0A6A0H0S2"/>
<reference evidence="2" key="3">
    <citation type="submission" date="2019-06" db="EMBL/GenBank/DDBJ databases">
        <authorList>
            <person name="Poynton C."/>
            <person name="Hasenbein S."/>
            <person name="Benoit J.B."/>
            <person name="Sepulveda M.S."/>
            <person name="Poelchau M.F."/>
            <person name="Murali S.C."/>
            <person name="Chen S."/>
            <person name="Glastad K.M."/>
            <person name="Werren J.H."/>
            <person name="Vineis J.H."/>
            <person name="Bowen J.L."/>
            <person name="Friedrich M."/>
            <person name="Jones J."/>
            <person name="Robertson H.M."/>
            <person name="Feyereisen R."/>
            <person name="Mechler-Hickson A."/>
            <person name="Mathers N."/>
            <person name="Lee C.E."/>
            <person name="Colbourne J.K."/>
            <person name="Biales A."/>
            <person name="Johnston J.S."/>
            <person name="Wellborn G.A."/>
            <person name="Rosendale A.J."/>
            <person name="Cridge A.G."/>
            <person name="Munoz-Torres M.C."/>
            <person name="Bain P.A."/>
            <person name="Manny A.R."/>
            <person name="Major K.M."/>
            <person name="Lambert F.N."/>
            <person name="Vulpe C.D."/>
            <person name="Tuck P."/>
            <person name="Blalock B.J."/>
            <person name="Lin Y.-Y."/>
            <person name="Smith M.E."/>
            <person name="Ochoa-Acuna H."/>
            <person name="Chen M.-J.M."/>
            <person name="Childers C.P."/>
            <person name="Qu J."/>
            <person name="Dugan S."/>
            <person name="Lee S.L."/>
            <person name="Chao H."/>
            <person name="Dinh H."/>
            <person name="Han Y."/>
            <person name="Doddapaneni H."/>
            <person name="Worley K.C."/>
            <person name="Muzny D.M."/>
            <person name="Gibbs R.A."/>
            <person name="Richards S."/>
        </authorList>
    </citation>
    <scope>NUCLEOTIDE SEQUENCE</scope>
    <source>
        <strain evidence="2">HAZT.00-mixed</strain>
        <tissue evidence="2">Whole organism</tissue>
    </source>
</reference>
<dbReference type="InterPro" id="IPR038718">
    <property type="entry name" value="SNF2-like_sf"/>
</dbReference>
<accession>A0A6A0H0S2</accession>
<feature type="domain" description="SNF2 N-terminal" evidence="1">
    <location>
        <begin position="2"/>
        <end position="115"/>
    </location>
</feature>
<reference evidence="2" key="1">
    <citation type="submission" date="2014-08" db="EMBL/GenBank/DDBJ databases">
        <authorList>
            <person name="Murali S."/>
            <person name="Richards S."/>
            <person name="Bandaranaike D."/>
            <person name="Bellair M."/>
            <person name="Blankenburg K."/>
            <person name="Chao H."/>
            <person name="Dinh H."/>
            <person name="Doddapaneni H."/>
            <person name="Dugan-Rocha S."/>
            <person name="Elkadiri S."/>
            <person name="Gnanaolivu R."/>
            <person name="Hughes D."/>
            <person name="Lee S."/>
            <person name="Li M."/>
            <person name="Ming W."/>
            <person name="Munidasa M."/>
            <person name="Muniz J."/>
            <person name="Nguyen L."/>
            <person name="Osuji N."/>
            <person name="Pu L.-L."/>
            <person name="Puazo M."/>
            <person name="Skinner E."/>
            <person name="Qu C."/>
            <person name="Quiroz J."/>
            <person name="Raj R."/>
            <person name="Weissenberger G."/>
            <person name="Xin Y."/>
            <person name="Zou X."/>
            <person name="Han Y."/>
            <person name="Worley K."/>
            <person name="Muzny D."/>
            <person name="Gibbs R."/>
        </authorList>
    </citation>
    <scope>NUCLEOTIDE SEQUENCE</scope>
    <source>
        <strain evidence="2">HAZT.00-mixed</strain>
        <tissue evidence="2">Whole organism</tissue>
    </source>
</reference>
<dbReference type="Gene3D" id="3.40.50.10810">
    <property type="entry name" value="Tandem AAA-ATPase domain"/>
    <property type="match status" value="1"/>
</dbReference>
<proteinExistence type="predicted"/>
<protein>
    <recommendedName>
        <fullName evidence="1">SNF2 N-terminal domain-containing protein</fullName>
    </recommendedName>
</protein>
<dbReference type="PANTHER" id="PTHR10799">
    <property type="entry name" value="SNF2/RAD54 HELICASE FAMILY"/>
    <property type="match status" value="1"/>
</dbReference>
<dbReference type="SUPFAM" id="SSF52540">
    <property type="entry name" value="P-loop containing nucleoside triphosphate hydrolases"/>
    <property type="match status" value="1"/>
</dbReference>
<gene>
    <name evidence="2" type="ORF">HAZT_HAZT011154</name>
</gene>
<dbReference type="EMBL" id="JQDR03009787">
    <property type="protein sequence ID" value="KAA0195225.1"/>
    <property type="molecule type" value="Genomic_DNA"/>
</dbReference>
<organism evidence="2">
    <name type="scientific">Hyalella azteca</name>
    <name type="common">Amphipod</name>
    <dbReference type="NCBI Taxonomy" id="294128"/>
    <lineage>
        <taxon>Eukaryota</taxon>
        <taxon>Metazoa</taxon>
        <taxon>Ecdysozoa</taxon>
        <taxon>Arthropoda</taxon>
        <taxon>Crustacea</taxon>
        <taxon>Multicrustacea</taxon>
        <taxon>Malacostraca</taxon>
        <taxon>Eumalacostraca</taxon>
        <taxon>Peracarida</taxon>
        <taxon>Amphipoda</taxon>
        <taxon>Senticaudata</taxon>
        <taxon>Talitrida</taxon>
        <taxon>Talitroidea</taxon>
        <taxon>Hyalellidae</taxon>
        <taxon>Hyalella</taxon>
    </lineage>
</organism>
<dbReference type="Proteomes" id="UP000711488">
    <property type="component" value="Unassembled WGS sequence"/>
</dbReference>
<sequence length="122" mass="13578">MLYVLYENGVNGMLADEMGLGKTVQTIALLCHLVEKGVKGPFLVVAPLSTLCNWCNEIKMFAPQLPYVLFHGNEDVRREKMKLFNKTSPVTVTLPDGSSVTHNVCPIVVTSYEVLVLLQSYF</sequence>
<dbReference type="InterPro" id="IPR027417">
    <property type="entry name" value="P-loop_NTPase"/>
</dbReference>
<reference evidence="2" key="2">
    <citation type="journal article" date="2018" name="Environ. Sci. Technol.">
        <title>The Toxicogenome of Hyalella azteca: A Model for Sediment Ecotoxicology and Evolutionary Toxicology.</title>
        <authorList>
            <person name="Poynton H.C."/>
            <person name="Hasenbein S."/>
            <person name="Benoit J.B."/>
            <person name="Sepulveda M.S."/>
            <person name="Poelchau M.F."/>
            <person name="Hughes D.S.T."/>
            <person name="Murali S.C."/>
            <person name="Chen S."/>
            <person name="Glastad K.M."/>
            <person name="Goodisman M.A.D."/>
            <person name="Werren J.H."/>
            <person name="Vineis J.H."/>
            <person name="Bowen J.L."/>
            <person name="Friedrich M."/>
            <person name="Jones J."/>
            <person name="Robertson H.M."/>
            <person name="Feyereisen R."/>
            <person name="Mechler-Hickson A."/>
            <person name="Mathers N."/>
            <person name="Lee C.E."/>
            <person name="Colbourne J.K."/>
            <person name="Biales A."/>
            <person name="Johnston J.S."/>
            <person name="Wellborn G.A."/>
            <person name="Rosendale A.J."/>
            <person name="Cridge A.G."/>
            <person name="Munoz-Torres M.C."/>
            <person name="Bain P.A."/>
            <person name="Manny A.R."/>
            <person name="Major K.M."/>
            <person name="Lambert F.N."/>
            <person name="Vulpe C.D."/>
            <person name="Tuck P."/>
            <person name="Blalock B.J."/>
            <person name="Lin Y.Y."/>
            <person name="Smith M.E."/>
            <person name="Ochoa-Acuna H."/>
            <person name="Chen M.M."/>
            <person name="Childers C.P."/>
            <person name="Qu J."/>
            <person name="Dugan S."/>
            <person name="Lee S.L."/>
            <person name="Chao H."/>
            <person name="Dinh H."/>
            <person name="Han Y."/>
            <person name="Doddapaneni H."/>
            <person name="Worley K.C."/>
            <person name="Muzny D.M."/>
            <person name="Gibbs R.A."/>
            <person name="Richards S."/>
        </authorList>
    </citation>
    <scope>NUCLEOTIDE SEQUENCE</scope>
    <source>
        <strain evidence="2">HAZT.00-mixed</strain>
        <tissue evidence="2">Whole organism</tissue>
    </source>
</reference>
<evidence type="ECO:0000259" key="1">
    <source>
        <dbReference type="Pfam" id="PF00176"/>
    </source>
</evidence>
<dbReference type="Pfam" id="PF00176">
    <property type="entry name" value="SNF2-rel_dom"/>
    <property type="match status" value="1"/>
</dbReference>
<comment type="caution">
    <text evidence="2">The sequence shown here is derived from an EMBL/GenBank/DDBJ whole genome shotgun (WGS) entry which is preliminary data.</text>
</comment>
<name>A0A6A0H0S2_HYAAZ</name>
<dbReference type="GO" id="GO:0005524">
    <property type="term" value="F:ATP binding"/>
    <property type="evidence" value="ECO:0007669"/>
    <property type="project" value="InterPro"/>
</dbReference>
<dbReference type="InterPro" id="IPR000330">
    <property type="entry name" value="SNF2_N"/>
</dbReference>
<evidence type="ECO:0000313" key="2">
    <source>
        <dbReference type="EMBL" id="KAA0195225.1"/>
    </source>
</evidence>